<dbReference type="Pfam" id="PF01022">
    <property type="entry name" value="HTH_5"/>
    <property type="match status" value="1"/>
</dbReference>
<evidence type="ECO:0000256" key="3">
    <source>
        <dbReference type="ARBA" id="ARBA00023163"/>
    </source>
</evidence>
<dbReference type="GO" id="GO:0003700">
    <property type="term" value="F:DNA-binding transcription factor activity"/>
    <property type="evidence" value="ECO:0007669"/>
    <property type="project" value="InterPro"/>
</dbReference>
<reference evidence="6" key="1">
    <citation type="submission" date="2020-05" db="EMBL/GenBank/DDBJ databases">
        <title>Frigoriglobus tundricola gen. nov., sp. nov., a psychrotolerant cellulolytic planctomycete of the family Gemmataceae with two divergent copies of 16S rRNA gene.</title>
        <authorList>
            <person name="Kulichevskaya I.S."/>
            <person name="Ivanova A.A."/>
            <person name="Naumoff D.G."/>
            <person name="Beletsky A.V."/>
            <person name="Rijpstra W.I.C."/>
            <person name="Sinninghe Damste J.S."/>
            <person name="Mardanov A.V."/>
            <person name="Ravin N.V."/>
            <person name="Dedysh S.N."/>
        </authorList>
    </citation>
    <scope>NUCLEOTIDE SEQUENCE [LARGE SCALE GENOMIC DNA]</scope>
    <source>
        <strain evidence="6">PL17</strain>
    </source>
</reference>
<keyword evidence="2" id="KW-0238">DNA-binding</keyword>
<keyword evidence="1" id="KW-0805">Transcription regulation</keyword>
<dbReference type="Proteomes" id="UP000503447">
    <property type="component" value="Chromosome"/>
</dbReference>
<protein>
    <recommendedName>
        <fullName evidence="4">HTH arsR-type domain-containing protein</fullName>
    </recommendedName>
</protein>
<dbReference type="SUPFAM" id="SSF46785">
    <property type="entry name" value="Winged helix' DNA-binding domain"/>
    <property type="match status" value="1"/>
</dbReference>
<dbReference type="GO" id="GO:0003677">
    <property type="term" value="F:DNA binding"/>
    <property type="evidence" value="ECO:0007669"/>
    <property type="project" value="UniProtKB-KW"/>
</dbReference>
<evidence type="ECO:0000313" key="5">
    <source>
        <dbReference type="EMBL" id="QJW95757.1"/>
    </source>
</evidence>
<evidence type="ECO:0000256" key="2">
    <source>
        <dbReference type="ARBA" id="ARBA00023125"/>
    </source>
</evidence>
<evidence type="ECO:0000256" key="1">
    <source>
        <dbReference type="ARBA" id="ARBA00023015"/>
    </source>
</evidence>
<feature type="domain" description="HTH arsR-type" evidence="4">
    <location>
        <begin position="3"/>
        <end position="96"/>
    </location>
</feature>
<keyword evidence="3" id="KW-0804">Transcription</keyword>
<accession>A0A6M5YNV3</accession>
<dbReference type="InterPro" id="IPR011991">
    <property type="entry name" value="ArsR-like_HTH"/>
</dbReference>
<dbReference type="InterPro" id="IPR036388">
    <property type="entry name" value="WH-like_DNA-bd_sf"/>
</dbReference>
<name>A0A6M5YNV3_9BACT</name>
<evidence type="ECO:0000259" key="4">
    <source>
        <dbReference type="PROSITE" id="PS50987"/>
    </source>
</evidence>
<dbReference type="AlphaFoldDB" id="A0A6M5YNV3"/>
<keyword evidence="6" id="KW-1185">Reference proteome</keyword>
<proteinExistence type="predicted"/>
<dbReference type="PRINTS" id="PR00778">
    <property type="entry name" value="HTHARSR"/>
</dbReference>
<dbReference type="SMART" id="SM00418">
    <property type="entry name" value="HTH_ARSR"/>
    <property type="match status" value="1"/>
</dbReference>
<evidence type="ECO:0000313" key="6">
    <source>
        <dbReference type="Proteomes" id="UP000503447"/>
    </source>
</evidence>
<dbReference type="InterPro" id="IPR001845">
    <property type="entry name" value="HTH_ArsR_DNA-bd_dom"/>
</dbReference>
<dbReference type="RefSeq" id="WP_171471484.1">
    <property type="nucleotide sequence ID" value="NZ_CP053452.2"/>
</dbReference>
<dbReference type="Gene3D" id="1.10.10.10">
    <property type="entry name" value="Winged helix-like DNA-binding domain superfamily/Winged helix DNA-binding domain"/>
    <property type="match status" value="1"/>
</dbReference>
<dbReference type="PANTHER" id="PTHR43132:SF2">
    <property type="entry name" value="ARSENICAL RESISTANCE OPERON REPRESSOR ARSR-RELATED"/>
    <property type="match status" value="1"/>
</dbReference>
<dbReference type="EMBL" id="CP053452">
    <property type="protein sequence ID" value="QJW95757.1"/>
    <property type="molecule type" value="Genomic_DNA"/>
</dbReference>
<dbReference type="CDD" id="cd00090">
    <property type="entry name" value="HTH_ARSR"/>
    <property type="match status" value="1"/>
</dbReference>
<dbReference type="NCBIfam" id="NF033788">
    <property type="entry name" value="HTH_metalloreg"/>
    <property type="match status" value="1"/>
</dbReference>
<gene>
    <name evidence="5" type="ORF">FTUN_3311</name>
</gene>
<organism evidence="5 6">
    <name type="scientific">Frigoriglobus tundricola</name>
    <dbReference type="NCBI Taxonomy" id="2774151"/>
    <lineage>
        <taxon>Bacteria</taxon>
        <taxon>Pseudomonadati</taxon>
        <taxon>Planctomycetota</taxon>
        <taxon>Planctomycetia</taxon>
        <taxon>Gemmatales</taxon>
        <taxon>Gemmataceae</taxon>
        <taxon>Frigoriglobus</taxon>
    </lineage>
</organism>
<dbReference type="KEGG" id="ftj:FTUN_3311"/>
<dbReference type="PANTHER" id="PTHR43132">
    <property type="entry name" value="ARSENICAL RESISTANCE OPERON REPRESSOR ARSR-RELATED"/>
    <property type="match status" value="1"/>
</dbReference>
<dbReference type="PROSITE" id="PS50987">
    <property type="entry name" value="HTH_ARSR_2"/>
    <property type="match status" value="1"/>
</dbReference>
<dbReference type="InterPro" id="IPR051011">
    <property type="entry name" value="Metal_resp_trans_reg"/>
</dbReference>
<dbReference type="InterPro" id="IPR036390">
    <property type="entry name" value="WH_DNA-bd_sf"/>
</dbReference>
<sequence length="102" mass="10832">MPTKDKKLIGQAEWIGAIGEPTRLSILSLLVMGQHTVTNIATALRVEIVNISHHLKLLKQAGLVSSVKDGRMVIYSLVGAKAVGTTLELSHPSGVKVTLPLA</sequence>